<dbReference type="SUPFAM" id="SSF47413">
    <property type="entry name" value="lambda repressor-like DNA-binding domains"/>
    <property type="match status" value="1"/>
</dbReference>
<dbReference type="Pfam" id="PF01381">
    <property type="entry name" value="HTH_3"/>
    <property type="match status" value="1"/>
</dbReference>
<dbReference type="InterPro" id="IPR010982">
    <property type="entry name" value="Lambda_DNA-bd_dom_sf"/>
</dbReference>
<dbReference type="RefSeq" id="WP_377715253.1">
    <property type="nucleotide sequence ID" value="NZ_JBHSMP010000038.1"/>
</dbReference>
<gene>
    <name evidence="2" type="ORF">ACFPTO_23680</name>
</gene>
<keyword evidence="3" id="KW-1185">Reference proteome</keyword>
<sequence>MELSSLLGSFMGIGDRLKEERVRLGYTQPDFAALVGASKSSLIRWEAGTKSPDIAHLAEWSTVGLDVLYVATGTRSQPLESTLTKEEEVLLDNYRHSAPEDQAVVRRTASAVAKPGKRSSAA</sequence>
<evidence type="ECO:0000313" key="3">
    <source>
        <dbReference type="Proteomes" id="UP001596103"/>
    </source>
</evidence>
<dbReference type="Proteomes" id="UP001596103">
    <property type="component" value="Unassembled WGS sequence"/>
</dbReference>
<proteinExistence type="predicted"/>
<dbReference type="EMBL" id="JBHSMP010000038">
    <property type="protein sequence ID" value="MFC5431769.1"/>
    <property type="molecule type" value="Genomic_DNA"/>
</dbReference>
<dbReference type="CDD" id="cd00093">
    <property type="entry name" value="HTH_XRE"/>
    <property type="match status" value="1"/>
</dbReference>
<organism evidence="2 3">
    <name type="scientific">Paraburkholderia denitrificans</name>
    <dbReference type="NCBI Taxonomy" id="694025"/>
    <lineage>
        <taxon>Bacteria</taxon>
        <taxon>Pseudomonadati</taxon>
        <taxon>Pseudomonadota</taxon>
        <taxon>Betaproteobacteria</taxon>
        <taxon>Burkholderiales</taxon>
        <taxon>Burkholderiaceae</taxon>
        <taxon>Paraburkholderia</taxon>
    </lineage>
</organism>
<dbReference type="Gene3D" id="1.10.260.40">
    <property type="entry name" value="lambda repressor-like DNA-binding domains"/>
    <property type="match status" value="1"/>
</dbReference>
<feature type="domain" description="HTH cro/C1-type" evidence="1">
    <location>
        <begin position="17"/>
        <end position="59"/>
    </location>
</feature>
<name>A0ABW0JF67_9BURK</name>
<dbReference type="InterPro" id="IPR001387">
    <property type="entry name" value="Cro/C1-type_HTH"/>
</dbReference>
<accession>A0ABW0JF67</accession>
<protein>
    <submittedName>
        <fullName evidence="2">Helix-turn-helix domain-containing protein</fullName>
    </submittedName>
</protein>
<comment type="caution">
    <text evidence="2">The sequence shown here is derived from an EMBL/GenBank/DDBJ whole genome shotgun (WGS) entry which is preliminary data.</text>
</comment>
<dbReference type="SMART" id="SM00530">
    <property type="entry name" value="HTH_XRE"/>
    <property type="match status" value="1"/>
</dbReference>
<evidence type="ECO:0000259" key="1">
    <source>
        <dbReference type="PROSITE" id="PS50943"/>
    </source>
</evidence>
<reference evidence="3" key="1">
    <citation type="journal article" date="2019" name="Int. J. Syst. Evol. Microbiol.">
        <title>The Global Catalogue of Microorganisms (GCM) 10K type strain sequencing project: providing services to taxonomists for standard genome sequencing and annotation.</title>
        <authorList>
            <consortium name="The Broad Institute Genomics Platform"/>
            <consortium name="The Broad Institute Genome Sequencing Center for Infectious Disease"/>
            <person name="Wu L."/>
            <person name="Ma J."/>
        </authorList>
    </citation>
    <scope>NUCLEOTIDE SEQUENCE [LARGE SCALE GENOMIC DNA]</scope>
    <source>
        <strain evidence="3">CCUG 56042</strain>
    </source>
</reference>
<evidence type="ECO:0000313" key="2">
    <source>
        <dbReference type="EMBL" id="MFC5431769.1"/>
    </source>
</evidence>
<dbReference type="PROSITE" id="PS50943">
    <property type="entry name" value="HTH_CROC1"/>
    <property type="match status" value="1"/>
</dbReference>